<gene>
    <name evidence="4" type="primary">rfbD</name>
    <name evidence="4" type="ORF">M6B22_15315</name>
</gene>
<dbReference type="Gene3D" id="3.40.50.720">
    <property type="entry name" value="NAD(P)-binding Rossmann-like Domain"/>
    <property type="match status" value="1"/>
</dbReference>
<keyword evidence="2 4" id="KW-0560">Oxidoreductase</keyword>
<keyword evidence="5" id="KW-1185">Reference proteome</keyword>
<dbReference type="EMBL" id="CP097463">
    <property type="protein sequence ID" value="WAX55897.1"/>
    <property type="molecule type" value="Genomic_DNA"/>
</dbReference>
<dbReference type="InterPro" id="IPR036291">
    <property type="entry name" value="NAD(P)-bd_dom_sf"/>
</dbReference>
<dbReference type="GO" id="GO:0008831">
    <property type="term" value="F:dTDP-4-dehydrorhamnose reductase activity"/>
    <property type="evidence" value="ECO:0007669"/>
    <property type="project" value="UniProtKB-EC"/>
</dbReference>
<evidence type="ECO:0000313" key="4">
    <source>
        <dbReference type="EMBL" id="WAX55897.1"/>
    </source>
</evidence>
<proteinExistence type="inferred from homology"/>
<dbReference type="PANTHER" id="PTHR10491:SF4">
    <property type="entry name" value="METHIONINE ADENOSYLTRANSFERASE 2 SUBUNIT BETA"/>
    <property type="match status" value="1"/>
</dbReference>
<dbReference type="Proteomes" id="UP001164693">
    <property type="component" value="Chromosome"/>
</dbReference>
<comment type="pathway">
    <text evidence="2">Carbohydrate biosynthesis; dTDP-L-rhamnose biosynthesis.</text>
</comment>
<dbReference type="InterPro" id="IPR005913">
    <property type="entry name" value="dTDP_dehydrorham_reduct"/>
</dbReference>
<dbReference type="CDD" id="cd05254">
    <property type="entry name" value="dTDP_HR_like_SDR_e"/>
    <property type="match status" value="1"/>
</dbReference>
<accession>A0ABY7JX48</accession>
<comment type="function">
    <text evidence="2">Catalyzes the reduction of dTDP-6-deoxy-L-lyxo-4-hexulose to yield dTDP-L-rhamnose.</text>
</comment>
<evidence type="ECO:0000256" key="2">
    <source>
        <dbReference type="RuleBase" id="RU364082"/>
    </source>
</evidence>
<evidence type="ECO:0000313" key="5">
    <source>
        <dbReference type="Proteomes" id="UP001164693"/>
    </source>
</evidence>
<keyword evidence="2" id="KW-0521">NADP</keyword>
<evidence type="ECO:0000259" key="3">
    <source>
        <dbReference type="Pfam" id="PF04321"/>
    </source>
</evidence>
<dbReference type="RefSeq" id="WP_269442422.1">
    <property type="nucleotide sequence ID" value="NZ_CP097463.1"/>
</dbReference>
<sequence>MSEPVTTDRHWLVTGAAGQLGHHLVRRLTAAGARVTAMPRAELDITNGEDVDAAISRLRPDVVVNAAAYTAVDAAETDEATATAVNATGPGNLATALARHGGRLLHVSTDYVFDGTAHEPYEVDATPAPRTAYGRTKLAGELAVGAALPDRAFVVRTAWVHGGPGPNFVDTMLRLEHERPTVDVVSDQVGSPTWVGDLAGALIELGHSDVPAATLHYVNAGTASWFDLARATFALAGADPDRVRPVSSAQFTRPAPRPAWSVLATRSWTDLGLTAPRPWRAALAASISARAG</sequence>
<evidence type="ECO:0000256" key="1">
    <source>
        <dbReference type="ARBA" id="ARBA00010944"/>
    </source>
</evidence>
<organism evidence="4 5">
    <name type="scientific">Jatrophihabitans cynanchi</name>
    <dbReference type="NCBI Taxonomy" id="2944128"/>
    <lineage>
        <taxon>Bacteria</taxon>
        <taxon>Bacillati</taxon>
        <taxon>Actinomycetota</taxon>
        <taxon>Actinomycetes</taxon>
        <taxon>Jatrophihabitantales</taxon>
        <taxon>Jatrophihabitantaceae</taxon>
        <taxon>Jatrophihabitans</taxon>
    </lineage>
</organism>
<comment type="similarity">
    <text evidence="1 2">Belongs to the dTDP-4-dehydrorhamnose reductase family.</text>
</comment>
<dbReference type="InterPro" id="IPR029903">
    <property type="entry name" value="RmlD-like-bd"/>
</dbReference>
<dbReference type="Gene3D" id="3.90.25.10">
    <property type="entry name" value="UDP-galactose 4-epimerase, domain 1"/>
    <property type="match status" value="1"/>
</dbReference>
<protein>
    <recommendedName>
        <fullName evidence="2">dTDP-4-dehydrorhamnose reductase</fullName>
        <ecNumber evidence="2">1.1.1.133</ecNumber>
    </recommendedName>
</protein>
<dbReference type="SUPFAM" id="SSF51735">
    <property type="entry name" value="NAD(P)-binding Rossmann-fold domains"/>
    <property type="match status" value="1"/>
</dbReference>
<dbReference type="PANTHER" id="PTHR10491">
    <property type="entry name" value="DTDP-4-DEHYDRORHAMNOSE REDUCTASE"/>
    <property type="match status" value="1"/>
</dbReference>
<dbReference type="NCBIfam" id="TIGR01214">
    <property type="entry name" value="rmlD"/>
    <property type="match status" value="1"/>
</dbReference>
<feature type="domain" description="RmlD-like substrate binding" evidence="3">
    <location>
        <begin position="12"/>
        <end position="288"/>
    </location>
</feature>
<name>A0ABY7JX48_9ACTN</name>
<reference evidence="4" key="1">
    <citation type="submission" date="2022-05" db="EMBL/GenBank/DDBJ databases">
        <title>Jatrophihabitans sp. SB3-54 whole genome sequence.</title>
        <authorList>
            <person name="Suh M.K."/>
            <person name="Eom M.K."/>
            <person name="Kim J.S."/>
            <person name="Kim H.S."/>
            <person name="Do H.E."/>
            <person name="Shin Y.K."/>
            <person name="Lee J.-S."/>
        </authorList>
    </citation>
    <scope>NUCLEOTIDE SEQUENCE</scope>
    <source>
        <strain evidence="4">SB3-54</strain>
    </source>
</reference>
<dbReference type="Pfam" id="PF04321">
    <property type="entry name" value="RmlD_sub_bind"/>
    <property type="match status" value="1"/>
</dbReference>
<dbReference type="EC" id="1.1.1.133" evidence="2"/>